<evidence type="ECO:0000256" key="2">
    <source>
        <dbReference type="ARBA" id="ARBA00022722"/>
    </source>
</evidence>
<evidence type="ECO:0000259" key="7">
    <source>
        <dbReference type="Pfam" id="PF01939"/>
    </source>
</evidence>
<dbReference type="EC" id="3.1.-.-" evidence="6"/>
<keyword evidence="10" id="KW-1185">Reference proteome</keyword>
<dbReference type="InterPro" id="IPR048301">
    <property type="entry name" value="NucS_C"/>
</dbReference>
<name>A0A1H0SMX1_9ACTN</name>
<evidence type="ECO:0000256" key="5">
    <source>
        <dbReference type="ARBA" id="ARBA00023125"/>
    </source>
</evidence>
<dbReference type="EMBL" id="LT629710">
    <property type="protein sequence ID" value="SDP43172.1"/>
    <property type="molecule type" value="Genomic_DNA"/>
</dbReference>
<dbReference type="Gene3D" id="3.40.1350.10">
    <property type="match status" value="1"/>
</dbReference>
<dbReference type="AlphaFoldDB" id="A0A1H0SMX1"/>
<gene>
    <name evidence="6" type="primary">nucS</name>
    <name evidence="9" type="ORF">SAMN04515671_4203</name>
</gene>
<dbReference type="Pfam" id="PF01939">
    <property type="entry name" value="NucS_C"/>
    <property type="match status" value="1"/>
</dbReference>
<evidence type="ECO:0000313" key="10">
    <source>
        <dbReference type="Proteomes" id="UP000198741"/>
    </source>
</evidence>
<keyword evidence="1 6" id="KW-0963">Cytoplasm</keyword>
<dbReference type="InterPro" id="IPR002793">
    <property type="entry name" value="Endonuclease_NucS"/>
</dbReference>
<keyword evidence="3 6" id="KW-0255">Endonuclease</keyword>
<dbReference type="Proteomes" id="UP000198741">
    <property type="component" value="Chromosome I"/>
</dbReference>
<dbReference type="GO" id="GO:0003677">
    <property type="term" value="F:DNA binding"/>
    <property type="evidence" value="ECO:0007669"/>
    <property type="project" value="UniProtKB-KW"/>
</dbReference>
<organism evidence="9 10">
    <name type="scientific">Nakamurella panacisegetis</name>
    <dbReference type="NCBI Taxonomy" id="1090615"/>
    <lineage>
        <taxon>Bacteria</taxon>
        <taxon>Bacillati</taxon>
        <taxon>Actinomycetota</taxon>
        <taxon>Actinomycetes</taxon>
        <taxon>Nakamurellales</taxon>
        <taxon>Nakamurellaceae</taxon>
        <taxon>Nakamurella</taxon>
    </lineage>
</organism>
<evidence type="ECO:0000256" key="1">
    <source>
        <dbReference type="ARBA" id="ARBA00022490"/>
    </source>
</evidence>
<comment type="similarity">
    <text evidence="6">Belongs to the NucS endonuclease family.</text>
</comment>
<dbReference type="CDD" id="cd22341">
    <property type="entry name" value="NucS-like"/>
    <property type="match status" value="1"/>
</dbReference>
<proteinExistence type="inferred from homology"/>
<dbReference type="RefSeq" id="WP_090480014.1">
    <property type="nucleotide sequence ID" value="NZ_LT629710.1"/>
</dbReference>
<dbReference type="GO" id="GO:0000014">
    <property type="term" value="F:single-stranded DNA endodeoxyribonuclease activity"/>
    <property type="evidence" value="ECO:0007669"/>
    <property type="project" value="UniProtKB-UniRule"/>
</dbReference>
<reference evidence="9 10" key="1">
    <citation type="submission" date="2016-10" db="EMBL/GenBank/DDBJ databases">
        <authorList>
            <person name="de Groot N.N."/>
        </authorList>
    </citation>
    <scope>NUCLEOTIDE SEQUENCE [LARGE SCALE GENOMIC DNA]</scope>
    <source>
        <strain evidence="10">P4-7,KCTC 19426,CECT 7604</strain>
    </source>
</reference>
<evidence type="ECO:0000256" key="4">
    <source>
        <dbReference type="ARBA" id="ARBA00022801"/>
    </source>
</evidence>
<dbReference type="Gene3D" id="2.70.180.20">
    <property type="match status" value="1"/>
</dbReference>
<keyword evidence="4 6" id="KW-0378">Hydrolase</keyword>
<feature type="domain" description="Endonuclease NucS C-terminal" evidence="7">
    <location>
        <begin position="99"/>
        <end position="213"/>
    </location>
</feature>
<dbReference type="NCBIfam" id="NF002876">
    <property type="entry name" value="PRK03298.1"/>
    <property type="match status" value="1"/>
</dbReference>
<dbReference type="STRING" id="1090615.SAMN04515671_4203"/>
<evidence type="ECO:0000256" key="3">
    <source>
        <dbReference type="ARBA" id="ARBA00022759"/>
    </source>
</evidence>
<keyword evidence="2 6" id="KW-0540">Nuclease</keyword>
<dbReference type="OrthoDB" id="3344925at2"/>
<protein>
    <recommendedName>
        <fullName evidence="6">Endonuclease NucS</fullName>
        <ecNumber evidence="6">3.1.-.-</ecNumber>
    </recommendedName>
</protein>
<keyword evidence="5 6" id="KW-0238">DNA-binding</keyword>
<dbReference type="PANTHER" id="PTHR38814:SF1">
    <property type="entry name" value="ENDONUCLEASE NUCS"/>
    <property type="match status" value="1"/>
</dbReference>
<dbReference type="PANTHER" id="PTHR38814">
    <property type="entry name" value="ENDONUCLEASE NUCS"/>
    <property type="match status" value="1"/>
</dbReference>
<comment type="function">
    <text evidence="6">Cleaves both 3' and 5' ssDNA extremities of branched DNA structures.</text>
</comment>
<dbReference type="Pfam" id="PF21003">
    <property type="entry name" value="NucS_N"/>
    <property type="match status" value="1"/>
</dbReference>
<dbReference type="InterPro" id="IPR011856">
    <property type="entry name" value="tRNA_endonuc-like_dom_sf"/>
</dbReference>
<dbReference type="InterPro" id="IPR048302">
    <property type="entry name" value="NucS_N"/>
</dbReference>
<dbReference type="HAMAP" id="MF_00722">
    <property type="entry name" value="NucS"/>
    <property type="match status" value="1"/>
</dbReference>
<dbReference type="InterPro" id="IPR049173">
    <property type="entry name" value="NucS_N_sf"/>
</dbReference>
<evidence type="ECO:0000313" key="9">
    <source>
        <dbReference type="EMBL" id="SDP43172.1"/>
    </source>
</evidence>
<feature type="domain" description="Endonuclease NucS N-terminal PH-like" evidence="8">
    <location>
        <begin position="2"/>
        <end position="92"/>
    </location>
</feature>
<dbReference type="GO" id="GO:0005737">
    <property type="term" value="C:cytoplasm"/>
    <property type="evidence" value="ECO:0007669"/>
    <property type="project" value="UniProtKB-SubCell"/>
</dbReference>
<evidence type="ECO:0000256" key="6">
    <source>
        <dbReference type="HAMAP-Rule" id="MF_00722"/>
    </source>
</evidence>
<accession>A0A1H0SMX1</accession>
<evidence type="ECO:0000259" key="8">
    <source>
        <dbReference type="Pfam" id="PF21003"/>
    </source>
</evidence>
<sequence length="219" mass="24378">MRLVVARCSVDYVGRLTAHLPMATRLLLVKADGSVSVHADDRAYKPLNWMSPPCWLTQEEGIWRVENKAGEQLIITLEEVLHDSQHELGVDPGLVKDGVEAHLQALLAEQMETLGAGYTLIRREYPTPVGPVDLLCRDQAGAVVAVEIKRRGEIDGVEQLTRYIDLLSRDPLLGKVTGVFAAQQIKPQARTLAEDRGIRCLVLDYDRLRGMDDTVGRLF</sequence>
<comment type="subcellular location">
    <subcellularLocation>
        <location evidence="6">Cytoplasm</location>
    </subcellularLocation>
</comment>